<organism evidence="2 3">
    <name type="scientific">Zizania palustris</name>
    <name type="common">Northern wild rice</name>
    <dbReference type="NCBI Taxonomy" id="103762"/>
    <lineage>
        <taxon>Eukaryota</taxon>
        <taxon>Viridiplantae</taxon>
        <taxon>Streptophyta</taxon>
        <taxon>Embryophyta</taxon>
        <taxon>Tracheophyta</taxon>
        <taxon>Spermatophyta</taxon>
        <taxon>Magnoliopsida</taxon>
        <taxon>Liliopsida</taxon>
        <taxon>Poales</taxon>
        <taxon>Poaceae</taxon>
        <taxon>BOP clade</taxon>
        <taxon>Oryzoideae</taxon>
        <taxon>Oryzeae</taxon>
        <taxon>Zizaniinae</taxon>
        <taxon>Zizania</taxon>
    </lineage>
</organism>
<name>A0A8J5TGH5_ZIZPA</name>
<comment type="caution">
    <text evidence="2">The sequence shown here is derived from an EMBL/GenBank/DDBJ whole genome shotgun (WGS) entry which is preliminary data.</text>
</comment>
<proteinExistence type="predicted"/>
<protein>
    <submittedName>
        <fullName evidence="2">Uncharacterized protein</fullName>
    </submittedName>
</protein>
<evidence type="ECO:0000256" key="1">
    <source>
        <dbReference type="SAM" id="MobiDB-lite"/>
    </source>
</evidence>
<accession>A0A8J5TGH5</accession>
<feature type="region of interest" description="Disordered" evidence="1">
    <location>
        <begin position="1"/>
        <end position="22"/>
    </location>
</feature>
<dbReference type="EMBL" id="JAAALK010000085">
    <property type="protein sequence ID" value="KAG8083440.1"/>
    <property type="molecule type" value="Genomic_DNA"/>
</dbReference>
<gene>
    <name evidence="2" type="ORF">GUJ93_ZPchr0015g6974</name>
</gene>
<reference evidence="2" key="2">
    <citation type="submission" date="2021-02" db="EMBL/GenBank/DDBJ databases">
        <authorList>
            <person name="Kimball J.A."/>
            <person name="Haas M.W."/>
            <person name="Macchietto M."/>
            <person name="Kono T."/>
            <person name="Duquette J."/>
            <person name="Shao M."/>
        </authorList>
    </citation>
    <scope>NUCLEOTIDE SEQUENCE</scope>
    <source>
        <tissue evidence="2">Fresh leaf tissue</tissue>
    </source>
</reference>
<evidence type="ECO:0000313" key="3">
    <source>
        <dbReference type="Proteomes" id="UP000729402"/>
    </source>
</evidence>
<reference evidence="2" key="1">
    <citation type="journal article" date="2021" name="bioRxiv">
        <title>Whole Genome Assembly and Annotation of Northern Wild Rice, Zizania palustris L., Supports a Whole Genome Duplication in the Zizania Genus.</title>
        <authorList>
            <person name="Haas M."/>
            <person name="Kono T."/>
            <person name="Macchietto M."/>
            <person name="Millas R."/>
            <person name="McGilp L."/>
            <person name="Shao M."/>
            <person name="Duquette J."/>
            <person name="Hirsch C.N."/>
            <person name="Kimball J."/>
        </authorList>
    </citation>
    <scope>NUCLEOTIDE SEQUENCE</scope>
    <source>
        <tissue evidence="2">Fresh leaf tissue</tissue>
    </source>
</reference>
<dbReference type="Proteomes" id="UP000729402">
    <property type="component" value="Unassembled WGS sequence"/>
</dbReference>
<sequence>MAAASGKDKDGSNNGEDEKTGYMHMRARRGLMGVNVNDCRDKKPIVATSDNLTHEVYYVSNGRAQFLLQ</sequence>
<evidence type="ECO:0000313" key="2">
    <source>
        <dbReference type="EMBL" id="KAG8083440.1"/>
    </source>
</evidence>
<dbReference type="AlphaFoldDB" id="A0A8J5TGH5"/>
<feature type="compositionally biased region" description="Basic and acidic residues" evidence="1">
    <location>
        <begin position="1"/>
        <end position="21"/>
    </location>
</feature>
<keyword evidence="3" id="KW-1185">Reference proteome</keyword>